<feature type="domain" description="NADH:ubiquinone oxidoreductase-like 20kDa subunit" evidence="18">
    <location>
        <begin position="22"/>
        <end position="186"/>
    </location>
</feature>
<comment type="catalytic activity">
    <reaction evidence="16">
        <text>H2 + A = AH2</text>
        <dbReference type="Rhea" id="RHEA:12116"/>
        <dbReference type="ChEBI" id="CHEBI:13193"/>
        <dbReference type="ChEBI" id="CHEBI:17499"/>
        <dbReference type="ChEBI" id="CHEBI:18276"/>
        <dbReference type="EC" id="1.12.99.6"/>
    </reaction>
</comment>
<evidence type="ECO:0000313" key="20">
    <source>
        <dbReference type="EMBL" id="EAV40948.1"/>
    </source>
</evidence>
<feature type="domain" description="Cytochrome-c3 hydrogenase C-terminal" evidence="19">
    <location>
        <begin position="209"/>
        <end position="281"/>
    </location>
</feature>
<feature type="binding site" evidence="17">
    <location>
        <position position="25"/>
    </location>
    <ligand>
        <name>[4Fe-4S] cluster</name>
        <dbReference type="ChEBI" id="CHEBI:49883"/>
        <label>1</label>
    </ligand>
</feature>
<evidence type="ECO:0000256" key="13">
    <source>
        <dbReference type="ARBA" id="ARBA00023014"/>
    </source>
</evidence>
<sequence>MSVQRADRAAPVRLFWIQSGGCGGCSLSLLGAEAPDLVTVLEAANIEVLWHPSLSVSSGASVIGLMERIRDGEEPLDILCLEGSIMRGPNGSGRFHIMAGTGKPVMEWVEALAKKARYVIAVGSCAAYGGITAAGSNEVEACGLAYDGRKPGGLLGADFRSGAGLPVINVAGCPIHPGWLTETLHQISAGRFSQKDMDEWERPLSYTMHLVHHGCARNEFYEFKASAERLCDLGCMMENLGCKGTQARADCNMRSWNGAGSCLDGNYPCINCTAPGFEEPGHGFTETPKISGIPVGLPTDMPKAWFVALASLSKAATPKRLKENAVADHFRRPPVDRQKKS</sequence>
<dbReference type="GO" id="GO:0051539">
    <property type="term" value="F:4 iron, 4 sulfur cluster binding"/>
    <property type="evidence" value="ECO:0007669"/>
    <property type="project" value="UniProtKB-KW"/>
</dbReference>
<evidence type="ECO:0000256" key="8">
    <source>
        <dbReference type="ARBA" id="ARBA00022485"/>
    </source>
</evidence>
<evidence type="ECO:0000256" key="14">
    <source>
        <dbReference type="ARBA" id="ARBA00023136"/>
    </source>
</evidence>
<comment type="subunit">
    <text evidence="5">Heterodimer of a large and a small subunit.</text>
</comment>
<dbReference type="InterPro" id="IPR037148">
    <property type="entry name" value="NiFe-Hase_small_C_sf"/>
</dbReference>
<dbReference type="Gene3D" id="3.40.50.700">
    <property type="entry name" value="NADH:ubiquinone oxidoreductase-like, 20kDa subunit"/>
    <property type="match status" value="1"/>
</dbReference>
<dbReference type="GO" id="GO:0016020">
    <property type="term" value="C:membrane"/>
    <property type="evidence" value="ECO:0007669"/>
    <property type="project" value="TreeGrafter"/>
</dbReference>
<comment type="cofactor">
    <cofactor evidence="2">
        <name>[4Fe-4S] cluster</name>
        <dbReference type="ChEBI" id="CHEBI:49883"/>
    </cofactor>
</comment>
<dbReference type="InterPro" id="IPR037024">
    <property type="entry name" value="NiFe_Hase_small_N_sf"/>
</dbReference>
<protein>
    <recommendedName>
        <fullName evidence="6">hydrogenase (acceptor)</fullName>
        <ecNumber evidence="6">1.12.99.6</ecNumber>
    </recommendedName>
</protein>
<accession>A0P1M2</accession>
<dbReference type="GO" id="GO:0044569">
    <property type="term" value="C:[Ni-Fe] hydrogenase complex"/>
    <property type="evidence" value="ECO:0007669"/>
    <property type="project" value="TreeGrafter"/>
</dbReference>
<evidence type="ECO:0000256" key="1">
    <source>
        <dbReference type="ARBA" id="ARBA00001927"/>
    </source>
</evidence>
<feature type="binding site" evidence="17">
    <location>
        <position position="173"/>
    </location>
    <ligand>
        <name>[4Fe-4S] cluster</name>
        <dbReference type="ChEBI" id="CHEBI:49883"/>
        <label>1</label>
    </ligand>
</feature>
<evidence type="ECO:0000256" key="2">
    <source>
        <dbReference type="ARBA" id="ARBA00001966"/>
    </source>
</evidence>
<dbReference type="PANTHER" id="PTHR30013">
    <property type="entry name" value="NIFE / NIFESE HYDROGENASE SMALL SUBUNIT FAMILY MEMBER"/>
    <property type="match status" value="1"/>
</dbReference>
<feature type="binding site" evidence="17">
    <location>
        <position position="212"/>
    </location>
    <ligand>
        <name>[4Fe-4S] cluster</name>
        <dbReference type="ChEBI" id="CHEBI:49883"/>
        <label>2</label>
    </ligand>
</feature>
<dbReference type="RefSeq" id="WP_006939101.1">
    <property type="nucleotide sequence ID" value="NZ_AAUW01000024.1"/>
</dbReference>
<dbReference type="SUPFAM" id="SSF56770">
    <property type="entry name" value="HydA/Nqo6-like"/>
    <property type="match status" value="1"/>
</dbReference>
<keyword evidence="11" id="KW-0560">Oxidoreductase</keyword>
<dbReference type="GO" id="GO:0008901">
    <property type="term" value="F:ferredoxin hydrogenase activity"/>
    <property type="evidence" value="ECO:0007669"/>
    <property type="project" value="InterPro"/>
</dbReference>
<feature type="binding site" evidence="17">
    <location>
        <position position="272"/>
    </location>
    <ligand>
        <name>[3Fe-4S] cluster</name>
        <dbReference type="ChEBI" id="CHEBI:21137"/>
    </ligand>
</feature>
<keyword evidence="14" id="KW-0472">Membrane</keyword>
<evidence type="ECO:0000256" key="10">
    <source>
        <dbReference type="ARBA" id="ARBA00022729"/>
    </source>
</evidence>
<keyword evidence="8 17" id="KW-0004">4Fe-4S</keyword>
<evidence type="ECO:0000313" key="21">
    <source>
        <dbReference type="Proteomes" id="UP000004848"/>
    </source>
</evidence>
<dbReference type="GO" id="GO:0009375">
    <property type="term" value="C:ferredoxin hydrogenase complex"/>
    <property type="evidence" value="ECO:0007669"/>
    <property type="project" value="InterPro"/>
</dbReference>
<dbReference type="PIRSF" id="PIRSF000310">
    <property type="entry name" value="NiFe_hyd_ssu"/>
    <property type="match status" value="1"/>
</dbReference>
<name>A0P1M2_ROSAI</name>
<evidence type="ECO:0000256" key="7">
    <source>
        <dbReference type="ARBA" id="ARBA00022475"/>
    </source>
</evidence>
<keyword evidence="7" id="KW-1003">Cell membrane</keyword>
<dbReference type="Pfam" id="PF01058">
    <property type="entry name" value="Oxidored_q6"/>
    <property type="match status" value="1"/>
</dbReference>
<evidence type="ECO:0000259" key="19">
    <source>
        <dbReference type="Pfam" id="PF14720"/>
    </source>
</evidence>
<keyword evidence="9 17" id="KW-0479">Metal-binding</keyword>
<evidence type="ECO:0000259" key="18">
    <source>
        <dbReference type="Pfam" id="PF01058"/>
    </source>
</evidence>
<evidence type="ECO:0000256" key="12">
    <source>
        <dbReference type="ARBA" id="ARBA00023004"/>
    </source>
</evidence>
<dbReference type="OrthoDB" id="9766729at2"/>
<evidence type="ECO:0000256" key="4">
    <source>
        <dbReference type="ARBA" id="ARBA00006605"/>
    </source>
</evidence>
<reference evidence="20 21" key="1">
    <citation type="submission" date="2006-05" db="EMBL/GenBank/DDBJ databases">
        <authorList>
            <person name="King G."/>
            <person name="Ferriera S."/>
            <person name="Johnson J."/>
            <person name="Kravitz S."/>
            <person name="Beeson K."/>
            <person name="Sutton G."/>
            <person name="Rogers Y.-H."/>
            <person name="Friedman R."/>
            <person name="Frazier M."/>
            <person name="Venter J.C."/>
        </authorList>
    </citation>
    <scope>NUCLEOTIDE SEQUENCE [LARGE SCALE GENOMIC DNA]</scope>
    <source>
        <strain evidence="21">ATCC 25650 / DSM 13394 / JCM 20685 / NBRC 16684 / NCIMB 2208 / IAM 12614 / B1</strain>
    </source>
</reference>
<dbReference type="InterPro" id="IPR001821">
    <property type="entry name" value="NiFe_hydrogenase_ssu"/>
</dbReference>
<keyword evidence="15 17" id="KW-0003">3Fe-4S</keyword>
<evidence type="ECO:0000256" key="6">
    <source>
        <dbReference type="ARBA" id="ARBA00012082"/>
    </source>
</evidence>
<feature type="binding site" evidence="17">
    <location>
        <position position="215"/>
    </location>
    <ligand>
        <name>[4Fe-4S] cluster</name>
        <dbReference type="ChEBI" id="CHEBI:49883"/>
        <label>2</label>
    </ligand>
</feature>
<comment type="caution">
    <text evidence="20">The sequence shown here is derived from an EMBL/GenBank/DDBJ whole genome shotgun (WGS) entry which is preliminary data.</text>
</comment>
<evidence type="ECO:0000256" key="17">
    <source>
        <dbReference type="PIRSR" id="PIRSR000310-1"/>
    </source>
</evidence>
<dbReference type="InterPro" id="IPR006137">
    <property type="entry name" value="NADH_UbQ_OxRdtase-like_20kDa"/>
</dbReference>
<keyword evidence="10" id="KW-0732">Signal</keyword>
<dbReference type="GeneID" id="68849344"/>
<dbReference type="eggNOG" id="COG1740">
    <property type="taxonomic scope" value="Bacteria"/>
</dbReference>
<evidence type="ECO:0000256" key="5">
    <source>
        <dbReference type="ARBA" id="ARBA00011771"/>
    </source>
</evidence>
<dbReference type="AlphaFoldDB" id="A0P1M2"/>
<feature type="binding site" evidence="17">
    <location>
        <position position="22"/>
    </location>
    <ligand>
        <name>[4Fe-4S] cluster</name>
        <dbReference type="ChEBI" id="CHEBI:49883"/>
        <label>1</label>
    </ligand>
</feature>
<comment type="subcellular location">
    <subcellularLocation>
        <location evidence="3">Cell envelope</location>
    </subcellularLocation>
</comment>
<dbReference type="EMBL" id="AAUW01000024">
    <property type="protein sequence ID" value="EAV40948.1"/>
    <property type="molecule type" value="Genomic_DNA"/>
</dbReference>
<gene>
    <name evidence="20" type="ORF">SIAM614_29501</name>
</gene>
<comment type="similarity">
    <text evidence="4">Belongs to the [NiFe]/[NiFeSe] hydrogenase small subunit family.</text>
</comment>
<feature type="binding site" evidence="17">
    <location>
        <position position="125"/>
    </location>
    <ligand>
        <name>[4Fe-4S] cluster</name>
        <dbReference type="ChEBI" id="CHEBI:49883"/>
        <label>1</label>
    </ligand>
</feature>
<evidence type="ECO:0000256" key="3">
    <source>
        <dbReference type="ARBA" id="ARBA00004196"/>
    </source>
</evidence>
<feature type="binding site" evidence="17">
    <location>
        <position position="251"/>
    </location>
    <ligand>
        <name>[3Fe-4S] cluster</name>
        <dbReference type="ChEBI" id="CHEBI:21137"/>
    </ligand>
</feature>
<dbReference type="GO" id="GO:0030313">
    <property type="term" value="C:cell envelope"/>
    <property type="evidence" value="ECO:0007669"/>
    <property type="project" value="UniProtKB-SubCell"/>
</dbReference>
<dbReference type="PANTHER" id="PTHR30013:SF5">
    <property type="entry name" value="HYDROGENASE SMALL SUBUNIT"/>
    <property type="match status" value="1"/>
</dbReference>
<feature type="binding site" evidence="17">
    <location>
        <position position="269"/>
    </location>
    <ligand>
        <name>[3Fe-4S] cluster</name>
        <dbReference type="ChEBI" id="CHEBI:21137"/>
    </ligand>
</feature>
<keyword evidence="12 17" id="KW-0408">Iron</keyword>
<dbReference type="GO" id="GO:0009061">
    <property type="term" value="P:anaerobic respiration"/>
    <property type="evidence" value="ECO:0007669"/>
    <property type="project" value="TreeGrafter"/>
</dbReference>
<comment type="cofactor">
    <cofactor evidence="1">
        <name>[3Fe-4S] cluster</name>
        <dbReference type="ChEBI" id="CHEBI:21137"/>
    </cofactor>
</comment>
<proteinExistence type="inferred from homology"/>
<dbReference type="GO" id="GO:0033748">
    <property type="term" value="F:hydrogenase (acceptor) activity"/>
    <property type="evidence" value="ECO:0007669"/>
    <property type="project" value="UniProtKB-EC"/>
</dbReference>
<dbReference type="InterPro" id="IPR027394">
    <property type="entry name" value="Cytochrome-c3_hydrogenase_C"/>
</dbReference>
<feature type="binding site" evidence="17">
    <location>
        <position position="235"/>
    </location>
    <ligand>
        <name>[4Fe-4S] cluster</name>
        <dbReference type="ChEBI" id="CHEBI:49883"/>
        <label>2</label>
    </ligand>
</feature>
<organism evidence="20 21">
    <name type="scientific">Roseibium aggregatum (strain ATCC 25650 / DSM 13394 / JCM 20685 / NBRC 16684 / NCIMB 2208 / IAM 12614 / B1)</name>
    <name type="common">Stappia aggregata</name>
    <dbReference type="NCBI Taxonomy" id="384765"/>
    <lineage>
        <taxon>Bacteria</taxon>
        <taxon>Pseudomonadati</taxon>
        <taxon>Pseudomonadota</taxon>
        <taxon>Alphaproteobacteria</taxon>
        <taxon>Hyphomicrobiales</taxon>
        <taxon>Stappiaceae</taxon>
        <taxon>Roseibium</taxon>
    </lineage>
</organism>
<dbReference type="GO" id="GO:0009055">
    <property type="term" value="F:electron transfer activity"/>
    <property type="evidence" value="ECO:0007669"/>
    <property type="project" value="TreeGrafter"/>
</dbReference>
<evidence type="ECO:0000256" key="9">
    <source>
        <dbReference type="ARBA" id="ARBA00022723"/>
    </source>
</evidence>
<dbReference type="Pfam" id="PF14720">
    <property type="entry name" value="NiFe_hyd_SSU_C"/>
    <property type="match status" value="1"/>
</dbReference>
<dbReference type="EC" id="1.12.99.6" evidence="6"/>
<keyword evidence="13 17" id="KW-0411">Iron-sulfur</keyword>
<dbReference type="GO" id="GO:0046872">
    <property type="term" value="F:metal ion binding"/>
    <property type="evidence" value="ECO:0007669"/>
    <property type="project" value="UniProtKB-KW"/>
</dbReference>
<dbReference type="GO" id="GO:0051538">
    <property type="term" value="F:3 iron, 4 sulfur cluster binding"/>
    <property type="evidence" value="ECO:0007669"/>
    <property type="project" value="UniProtKB-KW"/>
</dbReference>
<dbReference type="Proteomes" id="UP000004848">
    <property type="component" value="Unassembled WGS sequence"/>
</dbReference>
<evidence type="ECO:0000256" key="11">
    <source>
        <dbReference type="ARBA" id="ARBA00023002"/>
    </source>
</evidence>
<dbReference type="Gene3D" id="4.10.480.10">
    <property type="entry name" value="Cytochrome-c3 hydrogenase, C-terminal domain"/>
    <property type="match status" value="1"/>
</dbReference>
<evidence type="ECO:0000256" key="16">
    <source>
        <dbReference type="ARBA" id="ARBA00048757"/>
    </source>
</evidence>
<evidence type="ECO:0000256" key="15">
    <source>
        <dbReference type="ARBA" id="ARBA00023291"/>
    </source>
</evidence>
<feature type="binding site" evidence="17">
    <location>
        <position position="242"/>
    </location>
    <ligand>
        <name>[4Fe-4S] cluster</name>
        <dbReference type="ChEBI" id="CHEBI:49883"/>
        <label>2</label>
    </ligand>
</feature>